<name>G2ZCF9_LISIP</name>
<dbReference type="Proteomes" id="UP000001286">
    <property type="component" value="Chromosome"/>
</dbReference>
<dbReference type="GO" id="GO:0003700">
    <property type="term" value="F:DNA-binding transcription factor activity"/>
    <property type="evidence" value="ECO:0007669"/>
    <property type="project" value="InterPro"/>
</dbReference>
<dbReference type="PANTHER" id="PTHR30204:SF98">
    <property type="entry name" value="HTH-TYPE TRANSCRIPTIONAL REGULATOR ADHR"/>
    <property type="match status" value="1"/>
</dbReference>
<accession>G2ZCF9</accession>
<keyword evidence="1" id="KW-0238">DNA-binding</keyword>
<dbReference type="KEGG" id="liv:LIV_0557"/>
<dbReference type="PRINTS" id="PR00040">
    <property type="entry name" value="HTHMERR"/>
</dbReference>
<dbReference type="HOGENOM" id="CLU_060077_8_3_9"/>
<dbReference type="SMART" id="SM00422">
    <property type="entry name" value="HTH_MERR"/>
    <property type="match status" value="1"/>
</dbReference>
<dbReference type="GeneID" id="57075545"/>
<feature type="domain" description="HTH merR-type" evidence="2">
    <location>
        <begin position="1"/>
        <end position="69"/>
    </location>
</feature>
<dbReference type="InterPro" id="IPR009061">
    <property type="entry name" value="DNA-bd_dom_put_sf"/>
</dbReference>
<evidence type="ECO:0000313" key="4">
    <source>
        <dbReference type="Proteomes" id="UP000001286"/>
    </source>
</evidence>
<dbReference type="SUPFAM" id="SSF46955">
    <property type="entry name" value="Putative DNA-binding domain"/>
    <property type="match status" value="1"/>
</dbReference>
<dbReference type="PANTHER" id="PTHR30204">
    <property type="entry name" value="REDOX-CYCLING DRUG-SENSING TRANSCRIPTIONAL ACTIVATOR SOXR"/>
    <property type="match status" value="1"/>
</dbReference>
<dbReference type="PROSITE" id="PS50937">
    <property type="entry name" value="HTH_MERR_2"/>
    <property type="match status" value="1"/>
</dbReference>
<dbReference type="CDD" id="cd01109">
    <property type="entry name" value="HTH_YyaN"/>
    <property type="match status" value="1"/>
</dbReference>
<protein>
    <submittedName>
        <fullName evidence="3">Putative transcriptional regulator (MerR family)</fullName>
    </submittedName>
</protein>
<evidence type="ECO:0000259" key="2">
    <source>
        <dbReference type="PROSITE" id="PS50937"/>
    </source>
</evidence>
<evidence type="ECO:0000313" key="3">
    <source>
        <dbReference type="EMBL" id="CBW85034.1"/>
    </source>
</evidence>
<dbReference type="OrthoDB" id="9806513at2"/>
<dbReference type="eggNOG" id="COG0789">
    <property type="taxonomic scope" value="Bacteria"/>
</dbReference>
<gene>
    <name evidence="3" type="ordered locus">LIV_0557</name>
</gene>
<dbReference type="EMBL" id="FR687253">
    <property type="protein sequence ID" value="CBW85034.1"/>
    <property type="molecule type" value="Genomic_DNA"/>
</dbReference>
<dbReference type="Gene3D" id="1.10.1660.10">
    <property type="match status" value="1"/>
</dbReference>
<sequence>MNIKEAAKITGLTNDTIRYYERIGIIMPIPRQDNGLRDFTERSINQLKFAKTMRSAGMGVESLREYVAMIYENDDSTIVARKALLTEQAELMQEKIDRMQEAHDYLLYKVENYEGHMREAEKNL</sequence>
<proteinExistence type="predicted"/>
<organism evidence="3 4">
    <name type="scientific">Listeria ivanovii (strain ATCC BAA-678 / PAM 55)</name>
    <dbReference type="NCBI Taxonomy" id="881621"/>
    <lineage>
        <taxon>Bacteria</taxon>
        <taxon>Bacillati</taxon>
        <taxon>Bacillota</taxon>
        <taxon>Bacilli</taxon>
        <taxon>Bacillales</taxon>
        <taxon>Listeriaceae</taxon>
        <taxon>Listeria</taxon>
    </lineage>
</organism>
<dbReference type="InterPro" id="IPR000551">
    <property type="entry name" value="MerR-type_HTH_dom"/>
</dbReference>
<dbReference type="Pfam" id="PF13411">
    <property type="entry name" value="MerR_1"/>
    <property type="match status" value="1"/>
</dbReference>
<dbReference type="InterPro" id="IPR047057">
    <property type="entry name" value="MerR_fam"/>
</dbReference>
<dbReference type="AlphaFoldDB" id="G2ZCF9"/>
<reference evidence="3 4" key="1">
    <citation type="journal article" date="2011" name="J. Bacteriol.">
        <title>Complete genome sequence of the animal pathogen Listeria ivanovii, which provides insights into host specificities and evolution of the genus Listeria.</title>
        <authorList>
            <person name="Buchrieser C."/>
            <person name="Rusniok C."/>
            <person name="Garrido P."/>
            <person name="Hain T."/>
            <person name="Scortti M."/>
            <person name="Lampidis R."/>
            <person name="Karst U."/>
            <person name="Chakraborty T."/>
            <person name="Cossart P."/>
            <person name="Kreft J."/>
            <person name="Vazquez-Boland J.A."/>
            <person name="Goebel W."/>
            <person name="Glaser P."/>
        </authorList>
    </citation>
    <scope>NUCLEOTIDE SEQUENCE [LARGE SCALE GENOMIC DNA]</scope>
    <source>
        <strain evidence="4">ATCC BAA-678 / PAM 55</strain>
    </source>
</reference>
<evidence type="ECO:0000256" key="1">
    <source>
        <dbReference type="ARBA" id="ARBA00023125"/>
    </source>
</evidence>
<dbReference type="GO" id="GO:0003677">
    <property type="term" value="F:DNA binding"/>
    <property type="evidence" value="ECO:0007669"/>
    <property type="project" value="UniProtKB-KW"/>
</dbReference>
<dbReference type="RefSeq" id="WP_014092068.1">
    <property type="nucleotide sequence ID" value="NC_016011.1"/>
</dbReference>